<protein>
    <submittedName>
        <fullName evidence="2">DUF2306 domain-containing protein</fullName>
    </submittedName>
</protein>
<sequence length="209" mass="22907">MQRVATHTLFGLLALMCLAVALFSARFLLPEPIMAEGMAGHLQARPAVFLAHVGGGVVALALGAFQQVTWRGPRRRWHRIAGRVYVIACLIGAVAGLGLALTSTAGPVASVAFSLLGIFWFGTTAMGWRLAMTGDFAQHRRWMLRSLSLTFAAVTLRIMIPLAEIWRLDFAVVYPAIAILCWVPNLMLMELWLRAWGWEAKVPAPLRSA</sequence>
<dbReference type="Proteomes" id="UP001501352">
    <property type="component" value="Unassembled WGS sequence"/>
</dbReference>
<feature type="transmembrane region" description="Helical" evidence="1">
    <location>
        <begin position="172"/>
        <end position="193"/>
    </location>
</feature>
<name>A0ABP3RN21_9CAUL</name>
<reference evidence="3" key="1">
    <citation type="journal article" date="2019" name="Int. J. Syst. Evol. Microbiol.">
        <title>The Global Catalogue of Microorganisms (GCM) 10K type strain sequencing project: providing services to taxonomists for standard genome sequencing and annotation.</title>
        <authorList>
            <consortium name="The Broad Institute Genomics Platform"/>
            <consortium name="The Broad Institute Genome Sequencing Center for Infectious Disease"/>
            <person name="Wu L."/>
            <person name="Ma J."/>
        </authorList>
    </citation>
    <scope>NUCLEOTIDE SEQUENCE [LARGE SCALE GENOMIC DNA]</scope>
    <source>
        <strain evidence="3">JCM 12928</strain>
    </source>
</reference>
<evidence type="ECO:0000313" key="3">
    <source>
        <dbReference type="Proteomes" id="UP001501352"/>
    </source>
</evidence>
<feature type="transmembrane region" description="Helical" evidence="1">
    <location>
        <begin position="142"/>
        <end position="160"/>
    </location>
</feature>
<feature type="transmembrane region" description="Helical" evidence="1">
    <location>
        <begin position="108"/>
        <end position="130"/>
    </location>
</feature>
<keyword evidence="1" id="KW-0472">Membrane</keyword>
<feature type="transmembrane region" description="Helical" evidence="1">
    <location>
        <begin position="80"/>
        <end position="102"/>
    </location>
</feature>
<organism evidence="2 3">
    <name type="scientific">Brevundimonas kwangchunensis</name>
    <dbReference type="NCBI Taxonomy" id="322163"/>
    <lineage>
        <taxon>Bacteria</taxon>
        <taxon>Pseudomonadati</taxon>
        <taxon>Pseudomonadota</taxon>
        <taxon>Alphaproteobacteria</taxon>
        <taxon>Caulobacterales</taxon>
        <taxon>Caulobacteraceae</taxon>
        <taxon>Brevundimonas</taxon>
    </lineage>
</organism>
<dbReference type="RefSeq" id="WP_343790068.1">
    <property type="nucleotide sequence ID" value="NZ_BAAAGA010000001.1"/>
</dbReference>
<accession>A0ABP3RN21</accession>
<keyword evidence="1" id="KW-0812">Transmembrane</keyword>
<dbReference type="InterPro" id="IPR018750">
    <property type="entry name" value="DUF2306_membrane"/>
</dbReference>
<keyword evidence="1" id="KW-1133">Transmembrane helix</keyword>
<feature type="transmembrane region" description="Helical" evidence="1">
    <location>
        <begin position="49"/>
        <end position="68"/>
    </location>
</feature>
<dbReference type="Pfam" id="PF10067">
    <property type="entry name" value="DUF2306"/>
    <property type="match status" value="1"/>
</dbReference>
<evidence type="ECO:0000313" key="2">
    <source>
        <dbReference type="EMBL" id="GAA0613572.1"/>
    </source>
</evidence>
<proteinExistence type="predicted"/>
<evidence type="ECO:0000256" key="1">
    <source>
        <dbReference type="SAM" id="Phobius"/>
    </source>
</evidence>
<keyword evidence="3" id="KW-1185">Reference proteome</keyword>
<feature type="transmembrane region" description="Helical" evidence="1">
    <location>
        <begin position="9"/>
        <end position="29"/>
    </location>
</feature>
<gene>
    <name evidence="2" type="ORF">GCM10009422_05680</name>
</gene>
<comment type="caution">
    <text evidence="2">The sequence shown here is derived from an EMBL/GenBank/DDBJ whole genome shotgun (WGS) entry which is preliminary data.</text>
</comment>
<dbReference type="EMBL" id="BAAAGA010000001">
    <property type="protein sequence ID" value="GAA0613572.1"/>
    <property type="molecule type" value="Genomic_DNA"/>
</dbReference>